<dbReference type="Pfam" id="PF01738">
    <property type="entry name" value="DLH"/>
    <property type="match status" value="1"/>
</dbReference>
<dbReference type="GO" id="GO:0016787">
    <property type="term" value="F:hydrolase activity"/>
    <property type="evidence" value="ECO:0007669"/>
    <property type="project" value="UniProtKB-KW"/>
</dbReference>
<dbReference type="OrthoDB" id="2147163at2759"/>
<gene>
    <name evidence="2" type="ORF">EDB81DRAFT_848119</name>
</gene>
<protein>
    <submittedName>
        <fullName evidence="2">Dienelactone hydrolase family protein</fullName>
    </submittedName>
</protein>
<evidence type="ECO:0000313" key="2">
    <source>
        <dbReference type="EMBL" id="KAH7118394.1"/>
    </source>
</evidence>
<sequence length="226" mass="24767">MASKACCELAPISAEYEPKGRWETIAGVNTYIVGDENAGRAIIDVYDVFGVWPQTVQGADRLAALIPALQVKGFVAKYADAATNLKKLFKIREEVGRRWPAAENHIGVFGLCWGGKIAILACGKDNEGQGRRFNLSGTAHPGRLDVKDGEATNVPHIMLASPGEPEDIVAQYKEVLSRPGKIGEVETYSTMFHGWMGARANLEDSVNLKEYERGYKQVAAFFSKYL</sequence>
<organism evidence="2 3">
    <name type="scientific">Dactylonectria macrodidyma</name>
    <dbReference type="NCBI Taxonomy" id="307937"/>
    <lineage>
        <taxon>Eukaryota</taxon>
        <taxon>Fungi</taxon>
        <taxon>Dikarya</taxon>
        <taxon>Ascomycota</taxon>
        <taxon>Pezizomycotina</taxon>
        <taxon>Sordariomycetes</taxon>
        <taxon>Hypocreomycetidae</taxon>
        <taxon>Hypocreales</taxon>
        <taxon>Nectriaceae</taxon>
        <taxon>Dactylonectria</taxon>
    </lineage>
</organism>
<evidence type="ECO:0000259" key="1">
    <source>
        <dbReference type="Pfam" id="PF01738"/>
    </source>
</evidence>
<accession>A0A9P9DGA8</accession>
<name>A0A9P9DGA8_9HYPO</name>
<dbReference type="AlphaFoldDB" id="A0A9P9DGA8"/>
<dbReference type="PANTHER" id="PTHR47668:SF1">
    <property type="entry name" value="DIENELACTONE HYDROLASE DOMAIN-CONTAINING PROTEIN-RELATED"/>
    <property type="match status" value="1"/>
</dbReference>
<dbReference type="Gene3D" id="3.40.50.1820">
    <property type="entry name" value="alpha/beta hydrolase"/>
    <property type="match status" value="1"/>
</dbReference>
<proteinExistence type="predicted"/>
<dbReference type="Proteomes" id="UP000738349">
    <property type="component" value="Unassembled WGS sequence"/>
</dbReference>
<keyword evidence="2" id="KW-0378">Hydrolase</keyword>
<dbReference type="SUPFAM" id="SSF53474">
    <property type="entry name" value="alpha/beta-Hydrolases"/>
    <property type="match status" value="1"/>
</dbReference>
<feature type="domain" description="Dienelactone hydrolase" evidence="1">
    <location>
        <begin position="29"/>
        <end position="225"/>
    </location>
</feature>
<dbReference type="InterPro" id="IPR002925">
    <property type="entry name" value="Dienelactn_hydro"/>
</dbReference>
<dbReference type="EMBL" id="JAGMUV010000027">
    <property type="protein sequence ID" value="KAH7118394.1"/>
    <property type="molecule type" value="Genomic_DNA"/>
</dbReference>
<evidence type="ECO:0000313" key="3">
    <source>
        <dbReference type="Proteomes" id="UP000738349"/>
    </source>
</evidence>
<comment type="caution">
    <text evidence="2">The sequence shown here is derived from an EMBL/GenBank/DDBJ whole genome shotgun (WGS) entry which is preliminary data.</text>
</comment>
<reference evidence="2" key="1">
    <citation type="journal article" date="2021" name="Nat. Commun.">
        <title>Genetic determinants of endophytism in the Arabidopsis root mycobiome.</title>
        <authorList>
            <person name="Mesny F."/>
            <person name="Miyauchi S."/>
            <person name="Thiergart T."/>
            <person name="Pickel B."/>
            <person name="Atanasova L."/>
            <person name="Karlsson M."/>
            <person name="Huettel B."/>
            <person name="Barry K.W."/>
            <person name="Haridas S."/>
            <person name="Chen C."/>
            <person name="Bauer D."/>
            <person name="Andreopoulos W."/>
            <person name="Pangilinan J."/>
            <person name="LaButti K."/>
            <person name="Riley R."/>
            <person name="Lipzen A."/>
            <person name="Clum A."/>
            <person name="Drula E."/>
            <person name="Henrissat B."/>
            <person name="Kohler A."/>
            <person name="Grigoriev I.V."/>
            <person name="Martin F.M."/>
            <person name="Hacquard S."/>
        </authorList>
    </citation>
    <scope>NUCLEOTIDE SEQUENCE</scope>
    <source>
        <strain evidence="2">MPI-CAGE-AT-0147</strain>
    </source>
</reference>
<dbReference type="PANTHER" id="PTHR47668">
    <property type="entry name" value="DIENELACTONE HYDROLASE FAMILY PROTEIN (AFU_ORTHOLOGUE AFUA_6G01940)"/>
    <property type="match status" value="1"/>
</dbReference>
<keyword evidence="3" id="KW-1185">Reference proteome</keyword>
<dbReference type="InterPro" id="IPR029058">
    <property type="entry name" value="AB_hydrolase_fold"/>
</dbReference>